<keyword evidence="3" id="KW-1185">Reference proteome</keyword>
<comment type="caution">
    <text evidence="2">The sequence shown here is derived from an EMBL/GenBank/DDBJ whole genome shotgun (WGS) entry which is preliminary data.</text>
</comment>
<feature type="compositionally biased region" description="Pro residues" evidence="1">
    <location>
        <begin position="71"/>
        <end position="85"/>
    </location>
</feature>
<sequence length="162" mass="16559">MSGSPRPSGGRTSTASTVQPAYGPEPTTSAAPRRPARADRVDPVARLLEGTPLGSGLPAGRTRTTRRPRPAPDPPRAVPAAPRPSPPRRRGRTGADSAPDVVSSRSDSAFDVLSAAESTPDGDSALEGSGEVASGSDSAARRFPPRRTATRPRSGPAPRAAP</sequence>
<gene>
    <name evidence="2" type="ORF">RB614_14440</name>
</gene>
<name>A0ABU0ZF84_9ACTN</name>
<reference evidence="2 3" key="1">
    <citation type="submission" date="2023-08" db="EMBL/GenBank/DDBJ databases">
        <title>Phytohabitans sansha sp. nov., isolated from marine sediment.</title>
        <authorList>
            <person name="Zhao Y."/>
            <person name="Yi K."/>
        </authorList>
    </citation>
    <scope>NUCLEOTIDE SEQUENCE [LARGE SCALE GENOMIC DNA]</scope>
    <source>
        <strain evidence="2 3">ZYX-F-186</strain>
    </source>
</reference>
<dbReference type="EMBL" id="JAVHUY010000012">
    <property type="protein sequence ID" value="MDQ7905714.1"/>
    <property type="molecule type" value="Genomic_DNA"/>
</dbReference>
<feature type="region of interest" description="Disordered" evidence="1">
    <location>
        <begin position="1"/>
        <end position="162"/>
    </location>
</feature>
<organism evidence="2 3">
    <name type="scientific">Phytohabitans maris</name>
    <dbReference type="NCBI Taxonomy" id="3071409"/>
    <lineage>
        <taxon>Bacteria</taxon>
        <taxon>Bacillati</taxon>
        <taxon>Actinomycetota</taxon>
        <taxon>Actinomycetes</taxon>
        <taxon>Micromonosporales</taxon>
        <taxon>Micromonosporaceae</taxon>
    </lineage>
</organism>
<feature type="compositionally biased region" description="Low complexity" evidence="1">
    <location>
        <begin position="1"/>
        <end position="14"/>
    </location>
</feature>
<evidence type="ECO:0000313" key="2">
    <source>
        <dbReference type="EMBL" id="MDQ7905714.1"/>
    </source>
</evidence>
<dbReference type="Proteomes" id="UP001230908">
    <property type="component" value="Unassembled WGS sequence"/>
</dbReference>
<evidence type="ECO:0000256" key="1">
    <source>
        <dbReference type="SAM" id="MobiDB-lite"/>
    </source>
</evidence>
<protein>
    <submittedName>
        <fullName evidence="2">Uncharacterized protein</fullName>
    </submittedName>
</protein>
<accession>A0ABU0ZF84</accession>
<evidence type="ECO:0000313" key="3">
    <source>
        <dbReference type="Proteomes" id="UP001230908"/>
    </source>
</evidence>
<feature type="compositionally biased region" description="Low complexity" evidence="1">
    <location>
        <begin position="151"/>
        <end position="162"/>
    </location>
</feature>
<proteinExistence type="predicted"/>
<dbReference type="RefSeq" id="WP_308712987.1">
    <property type="nucleotide sequence ID" value="NZ_JAVHUY010000012.1"/>
</dbReference>